<evidence type="ECO:0000313" key="3">
    <source>
        <dbReference type="Proteomes" id="UP000792457"/>
    </source>
</evidence>
<accession>A0A8K0PCK1</accession>
<feature type="compositionally biased region" description="Basic and acidic residues" evidence="1">
    <location>
        <begin position="199"/>
        <end position="208"/>
    </location>
</feature>
<proteinExistence type="predicted"/>
<comment type="caution">
    <text evidence="2">The sequence shown here is derived from an EMBL/GenBank/DDBJ whole genome shotgun (WGS) entry which is preliminary data.</text>
</comment>
<organism evidence="2 3">
    <name type="scientific">Ladona fulva</name>
    <name type="common">Scarce chaser dragonfly</name>
    <name type="synonym">Libellula fulva</name>
    <dbReference type="NCBI Taxonomy" id="123851"/>
    <lineage>
        <taxon>Eukaryota</taxon>
        <taxon>Metazoa</taxon>
        <taxon>Ecdysozoa</taxon>
        <taxon>Arthropoda</taxon>
        <taxon>Hexapoda</taxon>
        <taxon>Insecta</taxon>
        <taxon>Pterygota</taxon>
        <taxon>Palaeoptera</taxon>
        <taxon>Odonata</taxon>
        <taxon>Epiprocta</taxon>
        <taxon>Anisoptera</taxon>
        <taxon>Libelluloidea</taxon>
        <taxon>Libellulidae</taxon>
        <taxon>Ladona</taxon>
    </lineage>
</organism>
<keyword evidence="3" id="KW-1185">Reference proteome</keyword>
<reference evidence="2" key="1">
    <citation type="submission" date="2013-04" db="EMBL/GenBank/DDBJ databases">
        <authorList>
            <person name="Qu J."/>
            <person name="Murali S.C."/>
            <person name="Bandaranaike D."/>
            <person name="Bellair M."/>
            <person name="Blankenburg K."/>
            <person name="Chao H."/>
            <person name="Dinh H."/>
            <person name="Doddapaneni H."/>
            <person name="Downs B."/>
            <person name="Dugan-Rocha S."/>
            <person name="Elkadiri S."/>
            <person name="Gnanaolivu R.D."/>
            <person name="Hernandez B."/>
            <person name="Javaid M."/>
            <person name="Jayaseelan J.C."/>
            <person name="Lee S."/>
            <person name="Li M."/>
            <person name="Ming W."/>
            <person name="Munidasa M."/>
            <person name="Muniz J."/>
            <person name="Nguyen L."/>
            <person name="Ongeri F."/>
            <person name="Osuji N."/>
            <person name="Pu L.-L."/>
            <person name="Puazo M."/>
            <person name="Qu C."/>
            <person name="Quiroz J."/>
            <person name="Raj R."/>
            <person name="Weissenberger G."/>
            <person name="Xin Y."/>
            <person name="Zou X."/>
            <person name="Han Y."/>
            <person name="Richards S."/>
            <person name="Worley K."/>
            <person name="Muzny D."/>
            <person name="Gibbs R."/>
        </authorList>
    </citation>
    <scope>NUCLEOTIDE SEQUENCE</scope>
    <source>
        <strain evidence="2">Sampled in the wild</strain>
    </source>
</reference>
<name>A0A8K0PCK1_LADFU</name>
<evidence type="ECO:0000256" key="1">
    <source>
        <dbReference type="SAM" id="MobiDB-lite"/>
    </source>
</evidence>
<feature type="non-terminal residue" evidence="2">
    <location>
        <position position="222"/>
    </location>
</feature>
<reference evidence="2" key="2">
    <citation type="submission" date="2017-10" db="EMBL/GenBank/DDBJ databases">
        <title>Ladona fulva Genome sequencing and assembly.</title>
        <authorList>
            <person name="Murali S."/>
            <person name="Richards S."/>
            <person name="Bandaranaike D."/>
            <person name="Bellair M."/>
            <person name="Blankenburg K."/>
            <person name="Chao H."/>
            <person name="Dinh H."/>
            <person name="Doddapaneni H."/>
            <person name="Dugan-Rocha S."/>
            <person name="Elkadiri S."/>
            <person name="Gnanaolivu R."/>
            <person name="Hernandez B."/>
            <person name="Skinner E."/>
            <person name="Javaid M."/>
            <person name="Lee S."/>
            <person name="Li M."/>
            <person name="Ming W."/>
            <person name="Munidasa M."/>
            <person name="Muniz J."/>
            <person name="Nguyen L."/>
            <person name="Hughes D."/>
            <person name="Osuji N."/>
            <person name="Pu L.-L."/>
            <person name="Puazo M."/>
            <person name="Qu C."/>
            <person name="Quiroz J."/>
            <person name="Raj R."/>
            <person name="Weissenberger G."/>
            <person name="Xin Y."/>
            <person name="Zou X."/>
            <person name="Han Y."/>
            <person name="Worley K."/>
            <person name="Muzny D."/>
            <person name="Gibbs R."/>
        </authorList>
    </citation>
    <scope>NUCLEOTIDE SEQUENCE</scope>
    <source>
        <strain evidence="2">Sampled in the wild</strain>
    </source>
</reference>
<protein>
    <submittedName>
        <fullName evidence="2">Uncharacterized protein</fullName>
    </submittedName>
</protein>
<dbReference type="OrthoDB" id="4327074at2759"/>
<sequence length="222" mass="25014">MSRSISNLFNANATDCVSDGDDAEFDQSTDTSVKIGFTSTSDNTSGIYEEYLKGFGKESNSVKVTRFFADHKQKYRPPPNHNKLHVPILGILYPTFFCKTYYTYYAAAVDSWHKYSPGKVFSIYRIAGCVNVAPQKAMTPTTIINGFYKTEIHPFNRHIFSKEDFLSSSVTNQPLPEETVHEPLKHVLTAFPNSPLKNGRTENEENQKCLKSPADFKGYPKG</sequence>
<gene>
    <name evidence="2" type="ORF">J437_LFUL016185</name>
</gene>
<feature type="region of interest" description="Disordered" evidence="1">
    <location>
        <begin position="195"/>
        <end position="222"/>
    </location>
</feature>
<evidence type="ECO:0000313" key="2">
    <source>
        <dbReference type="EMBL" id="KAG8238519.1"/>
    </source>
</evidence>
<dbReference type="EMBL" id="KZ309362">
    <property type="protein sequence ID" value="KAG8238519.1"/>
    <property type="molecule type" value="Genomic_DNA"/>
</dbReference>
<dbReference type="AlphaFoldDB" id="A0A8K0PCK1"/>
<dbReference type="Proteomes" id="UP000792457">
    <property type="component" value="Unassembled WGS sequence"/>
</dbReference>